<organism evidence="1 2">
    <name type="scientific">Plakobranchus ocellatus</name>
    <dbReference type="NCBI Taxonomy" id="259542"/>
    <lineage>
        <taxon>Eukaryota</taxon>
        <taxon>Metazoa</taxon>
        <taxon>Spiralia</taxon>
        <taxon>Lophotrochozoa</taxon>
        <taxon>Mollusca</taxon>
        <taxon>Gastropoda</taxon>
        <taxon>Heterobranchia</taxon>
        <taxon>Euthyneura</taxon>
        <taxon>Panpulmonata</taxon>
        <taxon>Sacoglossa</taxon>
        <taxon>Placobranchoidea</taxon>
        <taxon>Plakobranchidae</taxon>
        <taxon>Plakobranchus</taxon>
    </lineage>
</organism>
<name>A0AAV3Y5E1_9GAST</name>
<dbReference type="AlphaFoldDB" id="A0AAV3Y5E1"/>
<protein>
    <submittedName>
        <fullName evidence="1">Uncharacterized protein</fullName>
    </submittedName>
</protein>
<comment type="caution">
    <text evidence="1">The sequence shown here is derived from an EMBL/GenBank/DDBJ whole genome shotgun (WGS) entry which is preliminary data.</text>
</comment>
<sequence length="139" mass="15700">MANLPLLQPSLCPIHCWSVSSELSRTGAWSQARPWQIFLCYSPQSTLYTVCLCPVNCPDLVLDLCQDHGKSSSFTALTLPYTLLARPWQIFLCYSPHSALYTVCLCPVNRPDLVLDLRLDHGRTQPPQLLKDNSSWFGF</sequence>
<keyword evidence="2" id="KW-1185">Reference proteome</keyword>
<reference evidence="1 2" key="1">
    <citation type="journal article" date="2021" name="Elife">
        <title>Chloroplast acquisition without the gene transfer in kleptoplastic sea slugs, Plakobranchus ocellatus.</title>
        <authorList>
            <person name="Maeda T."/>
            <person name="Takahashi S."/>
            <person name="Yoshida T."/>
            <person name="Shimamura S."/>
            <person name="Takaki Y."/>
            <person name="Nagai Y."/>
            <person name="Toyoda A."/>
            <person name="Suzuki Y."/>
            <person name="Arimoto A."/>
            <person name="Ishii H."/>
            <person name="Satoh N."/>
            <person name="Nishiyama T."/>
            <person name="Hasebe M."/>
            <person name="Maruyama T."/>
            <person name="Minagawa J."/>
            <person name="Obokata J."/>
            <person name="Shigenobu S."/>
        </authorList>
    </citation>
    <scope>NUCLEOTIDE SEQUENCE [LARGE SCALE GENOMIC DNA]</scope>
</reference>
<evidence type="ECO:0000313" key="1">
    <source>
        <dbReference type="EMBL" id="GFN77448.1"/>
    </source>
</evidence>
<gene>
    <name evidence="1" type="ORF">PoB_000395400</name>
</gene>
<accession>A0AAV3Y5E1</accession>
<evidence type="ECO:0000313" key="2">
    <source>
        <dbReference type="Proteomes" id="UP000735302"/>
    </source>
</evidence>
<dbReference type="Proteomes" id="UP000735302">
    <property type="component" value="Unassembled WGS sequence"/>
</dbReference>
<proteinExistence type="predicted"/>
<dbReference type="EMBL" id="BLXT01000474">
    <property type="protein sequence ID" value="GFN77448.1"/>
    <property type="molecule type" value="Genomic_DNA"/>
</dbReference>